<gene>
    <name evidence="4" type="ORF">EV44_g5494</name>
</gene>
<dbReference type="AlphaFoldDB" id="A0A0B1PEI5"/>
<evidence type="ECO:0000259" key="3">
    <source>
        <dbReference type="PROSITE" id="PS50158"/>
    </source>
</evidence>
<name>A0A0B1PEI5_UNCNE</name>
<organism evidence="4 5">
    <name type="scientific">Uncinula necator</name>
    <name type="common">Grape powdery mildew</name>
    <dbReference type="NCBI Taxonomy" id="52586"/>
    <lineage>
        <taxon>Eukaryota</taxon>
        <taxon>Fungi</taxon>
        <taxon>Dikarya</taxon>
        <taxon>Ascomycota</taxon>
        <taxon>Pezizomycotina</taxon>
        <taxon>Leotiomycetes</taxon>
        <taxon>Erysiphales</taxon>
        <taxon>Erysiphaceae</taxon>
        <taxon>Erysiphe</taxon>
    </lineage>
</organism>
<feature type="domain" description="CCHC-type" evidence="3">
    <location>
        <begin position="290"/>
        <end position="305"/>
    </location>
</feature>
<evidence type="ECO:0000256" key="1">
    <source>
        <dbReference type="PROSITE-ProRule" id="PRU00047"/>
    </source>
</evidence>
<evidence type="ECO:0000256" key="2">
    <source>
        <dbReference type="SAM" id="MobiDB-lite"/>
    </source>
</evidence>
<dbReference type="HOGENOM" id="CLU_750473_0_0_1"/>
<keyword evidence="5" id="KW-1185">Reference proteome</keyword>
<dbReference type="EMBL" id="JNVN01000446">
    <property type="protein sequence ID" value="KHJ35286.1"/>
    <property type="molecule type" value="Genomic_DNA"/>
</dbReference>
<dbReference type="InterPro" id="IPR001878">
    <property type="entry name" value="Znf_CCHC"/>
</dbReference>
<dbReference type="GO" id="GO:0008270">
    <property type="term" value="F:zinc ion binding"/>
    <property type="evidence" value="ECO:0007669"/>
    <property type="project" value="UniProtKB-KW"/>
</dbReference>
<keyword evidence="1" id="KW-0862">Zinc</keyword>
<dbReference type="Proteomes" id="UP000030854">
    <property type="component" value="Unassembled WGS sequence"/>
</dbReference>
<protein>
    <recommendedName>
        <fullName evidence="3">CCHC-type domain-containing protein</fullName>
    </recommendedName>
</protein>
<keyword evidence="1" id="KW-0479">Metal-binding</keyword>
<proteinExistence type="predicted"/>
<dbReference type="GO" id="GO:0003676">
    <property type="term" value="F:nucleic acid binding"/>
    <property type="evidence" value="ECO:0007669"/>
    <property type="project" value="InterPro"/>
</dbReference>
<evidence type="ECO:0000313" key="4">
    <source>
        <dbReference type="EMBL" id="KHJ35286.1"/>
    </source>
</evidence>
<dbReference type="PROSITE" id="PS50158">
    <property type="entry name" value="ZF_CCHC"/>
    <property type="match status" value="1"/>
</dbReference>
<dbReference type="STRING" id="52586.A0A0B1PEI5"/>
<feature type="region of interest" description="Disordered" evidence="2">
    <location>
        <begin position="220"/>
        <end position="247"/>
    </location>
</feature>
<comment type="caution">
    <text evidence="4">The sequence shown here is derived from an EMBL/GenBank/DDBJ whole genome shotgun (WGS) entry which is preliminary data.</text>
</comment>
<accession>A0A0B1PEI5</accession>
<keyword evidence="1" id="KW-0863">Zinc-finger</keyword>
<sequence>MLRVINILCTGDAANWIDSTPRVREQITNRKNATEASVAYVKCALEERFPGCVSDQTELSIQSEVENLRQGSEEPVATYYARTVRLLNRTRGQDKPKAESVGLPLTGPEEFTLSAIIMAYTRGLFDEILRKEVFAKSGASCSSLWKCQEVIIETQRTMELMKQYEEQAAENHELQRLRDLVLSDCGQLSSVVLAAKAELSFQVMKQAPMRPPHLDLAQEHSNIQPQPPYHPSYHSRGQGNTRGRGGVQITQNWRDNIGLKKEGNPHPPRSSSKNPYVNMSIAYDKNIHLCVGCGKTGHVKPNCKNPPLQLWEQAYLKQMVFGGPGISAHLLVLESEGAYYEEAENSQNQEHGYAFEKASAASSVLSNPA</sequence>
<reference evidence="4 5" key="1">
    <citation type="journal article" date="2014" name="BMC Genomics">
        <title>Adaptive genomic structural variation in the grape powdery mildew pathogen, Erysiphe necator.</title>
        <authorList>
            <person name="Jones L."/>
            <person name="Riaz S."/>
            <person name="Morales-Cruz A."/>
            <person name="Amrine K.C."/>
            <person name="McGuire B."/>
            <person name="Gubler W.D."/>
            <person name="Walker M.A."/>
            <person name="Cantu D."/>
        </authorList>
    </citation>
    <scope>NUCLEOTIDE SEQUENCE [LARGE SCALE GENOMIC DNA]</scope>
    <source>
        <strain evidence="5">c</strain>
    </source>
</reference>
<evidence type="ECO:0000313" key="5">
    <source>
        <dbReference type="Proteomes" id="UP000030854"/>
    </source>
</evidence>